<reference evidence="1 2" key="1">
    <citation type="journal article" date="2014" name="Agronomy (Basel)">
        <title>A Draft Genome Sequence for Ensete ventricosum, the Drought-Tolerant Tree Against Hunger.</title>
        <authorList>
            <person name="Harrison J."/>
            <person name="Moore K.A."/>
            <person name="Paszkiewicz K."/>
            <person name="Jones T."/>
            <person name="Grant M."/>
            <person name="Ambacheew D."/>
            <person name="Muzemil S."/>
            <person name="Studholme D.J."/>
        </authorList>
    </citation>
    <scope>NUCLEOTIDE SEQUENCE [LARGE SCALE GENOMIC DNA]</scope>
</reference>
<dbReference type="EMBL" id="AMZH03001205">
    <property type="protein sequence ID" value="RRT80188.1"/>
    <property type="molecule type" value="Genomic_DNA"/>
</dbReference>
<sequence length="107" mass="11859">MDSYPLTWVVYSSSATRKPGTGSSTVDLGDLPIVSCSEIRYEQFTRETWVVQLLTIVGNRPDFRSSDLLSAISRLVPSELPDPFSKSPSELSTRSHCIIRIQPDAQA</sequence>
<evidence type="ECO:0000313" key="2">
    <source>
        <dbReference type="Proteomes" id="UP000287651"/>
    </source>
</evidence>
<protein>
    <submittedName>
        <fullName evidence="1">Uncharacterized protein</fullName>
    </submittedName>
</protein>
<organism evidence="1 2">
    <name type="scientific">Ensete ventricosum</name>
    <name type="common">Abyssinian banana</name>
    <name type="synonym">Musa ensete</name>
    <dbReference type="NCBI Taxonomy" id="4639"/>
    <lineage>
        <taxon>Eukaryota</taxon>
        <taxon>Viridiplantae</taxon>
        <taxon>Streptophyta</taxon>
        <taxon>Embryophyta</taxon>
        <taxon>Tracheophyta</taxon>
        <taxon>Spermatophyta</taxon>
        <taxon>Magnoliopsida</taxon>
        <taxon>Liliopsida</taxon>
        <taxon>Zingiberales</taxon>
        <taxon>Musaceae</taxon>
        <taxon>Ensete</taxon>
    </lineage>
</organism>
<evidence type="ECO:0000313" key="1">
    <source>
        <dbReference type="EMBL" id="RRT80188.1"/>
    </source>
</evidence>
<comment type="caution">
    <text evidence="1">The sequence shown here is derived from an EMBL/GenBank/DDBJ whole genome shotgun (WGS) entry which is preliminary data.</text>
</comment>
<accession>A0A427AVA7</accession>
<name>A0A427AVA7_ENSVE</name>
<dbReference type="AlphaFoldDB" id="A0A427AVA7"/>
<dbReference type="Proteomes" id="UP000287651">
    <property type="component" value="Unassembled WGS sequence"/>
</dbReference>
<proteinExistence type="predicted"/>
<gene>
    <name evidence="1" type="ORF">B296_00005302</name>
</gene>